<gene>
    <name evidence="2" type="ORF">FRX48_09419</name>
</gene>
<dbReference type="SUPFAM" id="SSF50998">
    <property type="entry name" value="Quinoprotein alcohol dehydrogenase-like"/>
    <property type="match status" value="1"/>
</dbReference>
<evidence type="ECO:0000313" key="3">
    <source>
        <dbReference type="Proteomes" id="UP000324767"/>
    </source>
</evidence>
<dbReference type="PANTHER" id="PTHR13211:SF0">
    <property type="entry name" value="TELOMERASE CAJAL BODY PROTEIN 1"/>
    <property type="match status" value="1"/>
</dbReference>
<organism evidence="2 3">
    <name type="scientific">Lasallia pustulata</name>
    <dbReference type="NCBI Taxonomy" id="136370"/>
    <lineage>
        <taxon>Eukaryota</taxon>
        <taxon>Fungi</taxon>
        <taxon>Dikarya</taxon>
        <taxon>Ascomycota</taxon>
        <taxon>Pezizomycotina</taxon>
        <taxon>Lecanoromycetes</taxon>
        <taxon>OSLEUM clade</taxon>
        <taxon>Umbilicariomycetidae</taxon>
        <taxon>Umbilicariales</taxon>
        <taxon>Umbilicariaceae</taxon>
        <taxon>Lasallia</taxon>
    </lineage>
</organism>
<feature type="compositionally biased region" description="Pro residues" evidence="1">
    <location>
        <begin position="57"/>
        <end position="77"/>
    </location>
</feature>
<reference evidence="2 3" key="1">
    <citation type="submission" date="2019-09" db="EMBL/GenBank/DDBJ databases">
        <title>The hologenome of the rock-dwelling lichen Lasallia pustulata.</title>
        <authorList>
            <person name="Greshake Tzovaras B."/>
            <person name="Segers F."/>
            <person name="Bicker A."/>
            <person name="Dal Grande F."/>
            <person name="Otte J."/>
            <person name="Hankeln T."/>
            <person name="Schmitt I."/>
            <person name="Ebersberger I."/>
        </authorList>
    </citation>
    <scope>NUCLEOTIDE SEQUENCE [LARGE SCALE GENOMIC DNA]</scope>
    <source>
        <strain evidence="2">A1-1</strain>
    </source>
</reference>
<dbReference type="Proteomes" id="UP000324767">
    <property type="component" value="Unassembled WGS sequence"/>
</dbReference>
<accession>A0A5M8PCH7</accession>
<feature type="compositionally biased region" description="Low complexity" evidence="1">
    <location>
        <begin position="296"/>
        <end position="325"/>
    </location>
</feature>
<dbReference type="Gene3D" id="2.130.10.10">
    <property type="entry name" value="YVTN repeat-like/Quinoprotein amine dehydrogenase"/>
    <property type="match status" value="1"/>
</dbReference>
<evidence type="ECO:0000313" key="2">
    <source>
        <dbReference type="EMBL" id="KAA6406696.1"/>
    </source>
</evidence>
<dbReference type="InterPro" id="IPR015943">
    <property type="entry name" value="WD40/YVTN_repeat-like_dom_sf"/>
</dbReference>
<dbReference type="InterPro" id="IPR011047">
    <property type="entry name" value="Quinoprotein_ADH-like_sf"/>
</dbReference>
<feature type="region of interest" description="Disordered" evidence="1">
    <location>
        <begin position="57"/>
        <end position="89"/>
    </location>
</feature>
<evidence type="ECO:0008006" key="4">
    <source>
        <dbReference type="Google" id="ProtNLM"/>
    </source>
</evidence>
<name>A0A5M8PCH7_9LECA</name>
<feature type="region of interest" description="Disordered" evidence="1">
    <location>
        <begin position="1"/>
        <end position="36"/>
    </location>
</feature>
<comment type="caution">
    <text evidence="2">The sequence shown here is derived from an EMBL/GenBank/DDBJ whole genome shotgun (WGS) entry which is preliminary data.</text>
</comment>
<dbReference type="OrthoDB" id="239865at2759"/>
<sequence length="337" mass="34210">MSHLRPLPIALPRTRNPTTSKAPNGPLSPDGTTLLTSSADNTLRTFILYLPPLSIPPPPTPPTNLPPKLAPRPPLAPHPHALTPHTTHPHPTPIYSTALHPSFTLSSPPTTLYLSSPAHLPIRLLSPFAPGILSSYPLVHPQTESHTAAYSLLFARAATAASDECGAATGPRTTGTFFAGTSSTVSIFDLNRNGEGPLAAMPTIPSRRKKLVGGGVGMKGCVSAMGMAAADGLLAAGTFGRWVGLYDGQGLGGGGGAEGALEPCWGFGAHGDAVSSAVLHPSGTVLATCSGQRRPTATGAESSESGGASDDGLSSSAASASSETGCQADNSLKIWAL</sequence>
<dbReference type="AlphaFoldDB" id="A0A5M8PCH7"/>
<protein>
    <recommendedName>
        <fullName evidence="4">WD40/YVTN repeat-like-containing domain</fullName>
    </recommendedName>
</protein>
<dbReference type="InterPro" id="IPR051150">
    <property type="entry name" value="SWT21/TCAB1_mRNA_Telomere"/>
</dbReference>
<dbReference type="PANTHER" id="PTHR13211">
    <property type="entry name" value="TELOMERASE CAJAL BODY PROTEIN 1"/>
    <property type="match status" value="1"/>
</dbReference>
<proteinExistence type="predicted"/>
<dbReference type="EMBL" id="VXIT01000023">
    <property type="protein sequence ID" value="KAA6406696.1"/>
    <property type="molecule type" value="Genomic_DNA"/>
</dbReference>
<evidence type="ECO:0000256" key="1">
    <source>
        <dbReference type="SAM" id="MobiDB-lite"/>
    </source>
</evidence>
<feature type="region of interest" description="Disordered" evidence="1">
    <location>
        <begin position="289"/>
        <end position="331"/>
    </location>
</feature>